<keyword evidence="2 7" id="KW-0540">Nuclease</keyword>
<dbReference type="PANTHER" id="PTHR46986:SF1">
    <property type="entry name" value="ENDORIBONUCLEASE YBEY, CHLOROPLASTIC"/>
    <property type="match status" value="1"/>
</dbReference>
<keyword evidence="7" id="KW-0698">rRNA processing</keyword>
<dbReference type="HAMAP" id="MF_00009">
    <property type="entry name" value="Endoribonucl_YbeY"/>
    <property type="match status" value="1"/>
</dbReference>
<dbReference type="EC" id="3.1.-.-" evidence="7"/>
<sequence>MITFNYETDFQISNEQILENWIESIIVNHDCEVGEINYIFCDDSYLHKLNVEFLNHDTLTDIISFDNSLGKLINGDIYISVERVEDNSKDFKVSFEEELHRVMIHGVLHYVGFKDKSEEDQNEMTKQENIALSLLKN</sequence>
<evidence type="ECO:0000256" key="3">
    <source>
        <dbReference type="ARBA" id="ARBA00022723"/>
    </source>
</evidence>
<comment type="function">
    <text evidence="7">Single strand-specific metallo-endoribonuclease involved in late-stage 70S ribosome quality control and in maturation of the 3' terminus of the 16S rRNA.</text>
</comment>
<protein>
    <recommendedName>
        <fullName evidence="7">Endoribonuclease YbeY</fullName>
        <ecNumber evidence="7">3.1.-.-</ecNumber>
    </recommendedName>
</protein>
<evidence type="ECO:0000256" key="5">
    <source>
        <dbReference type="ARBA" id="ARBA00022801"/>
    </source>
</evidence>
<feature type="binding site" evidence="7">
    <location>
        <position position="109"/>
    </location>
    <ligand>
        <name>Zn(2+)</name>
        <dbReference type="ChEBI" id="CHEBI:29105"/>
        <note>catalytic</note>
    </ligand>
</feature>
<keyword evidence="3 7" id="KW-0479">Metal-binding</keyword>
<feature type="binding site" evidence="7">
    <location>
        <position position="105"/>
    </location>
    <ligand>
        <name>Zn(2+)</name>
        <dbReference type="ChEBI" id="CHEBI:29105"/>
        <note>catalytic</note>
    </ligand>
</feature>
<gene>
    <name evidence="7 8" type="primary">ybeY</name>
    <name evidence="8" type="ORF">H9W90_12710</name>
</gene>
<keyword evidence="7" id="KW-0690">Ribosome biogenesis</keyword>
<keyword evidence="5 7" id="KW-0378">Hydrolase</keyword>
<dbReference type="GO" id="GO:0005737">
    <property type="term" value="C:cytoplasm"/>
    <property type="evidence" value="ECO:0007669"/>
    <property type="project" value="UniProtKB-SubCell"/>
</dbReference>
<evidence type="ECO:0000256" key="2">
    <source>
        <dbReference type="ARBA" id="ARBA00022722"/>
    </source>
</evidence>
<dbReference type="RefSeq" id="WP_187481961.1">
    <property type="nucleotide sequence ID" value="NZ_CP060695.1"/>
</dbReference>
<dbReference type="NCBIfam" id="TIGR00043">
    <property type="entry name" value="rRNA maturation RNase YbeY"/>
    <property type="match status" value="1"/>
</dbReference>
<name>A0A7G9L8U6_9FLAO</name>
<dbReference type="PANTHER" id="PTHR46986">
    <property type="entry name" value="ENDORIBONUCLEASE YBEY, CHLOROPLASTIC"/>
    <property type="match status" value="1"/>
</dbReference>
<accession>A0A7G9L8U6</accession>
<dbReference type="AlphaFoldDB" id="A0A7G9L8U6"/>
<dbReference type="GO" id="GO:0004521">
    <property type="term" value="F:RNA endonuclease activity"/>
    <property type="evidence" value="ECO:0007669"/>
    <property type="project" value="UniProtKB-UniRule"/>
</dbReference>
<keyword evidence="4 7" id="KW-0255">Endonuclease</keyword>
<evidence type="ECO:0000256" key="7">
    <source>
        <dbReference type="HAMAP-Rule" id="MF_00009"/>
    </source>
</evidence>
<proteinExistence type="inferred from homology"/>
<evidence type="ECO:0000313" key="9">
    <source>
        <dbReference type="Proteomes" id="UP000515808"/>
    </source>
</evidence>
<keyword evidence="6 7" id="KW-0862">Zinc</keyword>
<feature type="binding site" evidence="7">
    <location>
        <position position="115"/>
    </location>
    <ligand>
        <name>Zn(2+)</name>
        <dbReference type="ChEBI" id="CHEBI:29105"/>
        <note>catalytic</note>
    </ligand>
</feature>
<dbReference type="EMBL" id="CP060695">
    <property type="protein sequence ID" value="QNM85045.1"/>
    <property type="molecule type" value="Genomic_DNA"/>
</dbReference>
<dbReference type="GO" id="GO:0004222">
    <property type="term" value="F:metalloendopeptidase activity"/>
    <property type="evidence" value="ECO:0007669"/>
    <property type="project" value="InterPro"/>
</dbReference>
<keyword evidence="7" id="KW-0963">Cytoplasm</keyword>
<dbReference type="Proteomes" id="UP000515808">
    <property type="component" value="Chromosome"/>
</dbReference>
<dbReference type="Pfam" id="PF02130">
    <property type="entry name" value="YbeY"/>
    <property type="match status" value="1"/>
</dbReference>
<keyword evidence="9" id="KW-1185">Reference proteome</keyword>
<reference evidence="8 9" key="1">
    <citation type="submission" date="2020-08" db="EMBL/GenBank/DDBJ databases">
        <title>Polaribacter sp. L12M9 isolated from gut of the Korean scallop.</title>
        <authorList>
            <person name="Jeong Y.S."/>
        </authorList>
    </citation>
    <scope>NUCLEOTIDE SEQUENCE [LARGE SCALE GENOMIC DNA]</scope>
    <source>
        <strain evidence="8 9">L12M9</strain>
    </source>
</reference>
<dbReference type="Gene3D" id="3.40.390.30">
    <property type="entry name" value="Metalloproteases ('zincins'), catalytic domain"/>
    <property type="match status" value="1"/>
</dbReference>
<evidence type="ECO:0000313" key="8">
    <source>
        <dbReference type="EMBL" id="QNM85045.1"/>
    </source>
</evidence>
<comment type="cofactor">
    <cofactor evidence="7">
        <name>Zn(2+)</name>
        <dbReference type="ChEBI" id="CHEBI:29105"/>
    </cofactor>
    <text evidence="7">Binds 1 zinc ion.</text>
</comment>
<organism evidence="8 9">
    <name type="scientific">Polaribacter pectinis</name>
    <dbReference type="NCBI Taxonomy" id="2738844"/>
    <lineage>
        <taxon>Bacteria</taxon>
        <taxon>Pseudomonadati</taxon>
        <taxon>Bacteroidota</taxon>
        <taxon>Flavobacteriia</taxon>
        <taxon>Flavobacteriales</taxon>
        <taxon>Flavobacteriaceae</taxon>
    </lineage>
</organism>
<evidence type="ECO:0000256" key="4">
    <source>
        <dbReference type="ARBA" id="ARBA00022759"/>
    </source>
</evidence>
<dbReference type="GO" id="GO:0008270">
    <property type="term" value="F:zinc ion binding"/>
    <property type="evidence" value="ECO:0007669"/>
    <property type="project" value="UniProtKB-UniRule"/>
</dbReference>
<dbReference type="GO" id="GO:0006364">
    <property type="term" value="P:rRNA processing"/>
    <property type="evidence" value="ECO:0007669"/>
    <property type="project" value="UniProtKB-UniRule"/>
</dbReference>
<evidence type="ECO:0000256" key="6">
    <source>
        <dbReference type="ARBA" id="ARBA00022833"/>
    </source>
</evidence>
<comment type="subcellular location">
    <subcellularLocation>
        <location evidence="7">Cytoplasm</location>
    </subcellularLocation>
</comment>
<dbReference type="SUPFAM" id="SSF55486">
    <property type="entry name" value="Metalloproteases ('zincins'), catalytic domain"/>
    <property type="match status" value="1"/>
</dbReference>
<dbReference type="InterPro" id="IPR023091">
    <property type="entry name" value="MetalPrtase_cat_dom_sf_prd"/>
</dbReference>
<dbReference type="KEGG" id="ppec:H9W90_12710"/>
<comment type="similarity">
    <text evidence="1 7">Belongs to the endoribonuclease YbeY family.</text>
</comment>
<evidence type="ECO:0000256" key="1">
    <source>
        <dbReference type="ARBA" id="ARBA00010875"/>
    </source>
</evidence>
<dbReference type="InterPro" id="IPR002036">
    <property type="entry name" value="YbeY"/>
</dbReference>